<dbReference type="Gene3D" id="2.40.50.1060">
    <property type="match status" value="1"/>
</dbReference>
<gene>
    <name evidence="11" type="ORF">NADFUDRAFT_52204</name>
</gene>
<feature type="domain" description="RNA polymerase Rpb7-like N-terminal" evidence="9">
    <location>
        <begin position="50"/>
        <end position="94"/>
    </location>
</feature>
<feature type="domain" description="RPA43 OB" evidence="10">
    <location>
        <begin position="133"/>
        <end position="237"/>
    </location>
</feature>
<keyword evidence="12" id="KW-1185">Reference proteome</keyword>
<reference evidence="11 12" key="1">
    <citation type="journal article" date="2016" name="Proc. Natl. Acad. Sci. U.S.A.">
        <title>Comparative genomics of biotechnologically important yeasts.</title>
        <authorList>
            <person name="Riley R."/>
            <person name="Haridas S."/>
            <person name="Wolfe K.H."/>
            <person name="Lopes M.R."/>
            <person name="Hittinger C.T."/>
            <person name="Goeker M."/>
            <person name="Salamov A.A."/>
            <person name="Wisecaver J.H."/>
            <person name="Long T.M."/>
            <person name="Calvey C.H."/>
            <person name="Aerts A.L."/>
            <person name="Barry K.W."/>
            <person name="Choi C."/>
            <person name="Clum A."/>
            <person name="Coughlan A.Y."/>
            <person name="Deshpande S."/>
            <person name="Douglass A.P."/>
            <person name="Hanson S.J."/>
            <person name="Klenk H.-P."/>
            <person name="LaButti K.M."/>
            <person name="Lapidus A."/>
            <person name="Lindquist E.A."/>
            <person name="Lipzen A.M."/>
            <person name="Meier-Kolthoff J.P."/>
            <person name="Ohm R.A."/>
            <person name="Otillar R.P."/>
            <person name="Pangilinan J.L."/>
            <person name="Peng Y."/>
            <person name="Rokas A."/>
            <person name="Rosa C.A."/>
            <person name="Scheuner C."/>
            <person name="Sibirny A.A."/>
            <person name="Slot J.C."/>
            <person name="Stielow J.B."/>
            <person name="Sun H."/>
            <person name="Kurtzman C.P."/>
            <person name="Blackwell M."/>
            <person name="Grigoriev I.V."/>
            <person name="Jeffries T.W."/>
        </authorList>
    </citation>
    <scope>NUCLEOTIDE SEQUENCE [LARGE SCALE GENOMIC DNA]</scope>
    <source>
        <strain evidence="11 12">DSM 6958</strain>
    </source>
</reference>
<dbReference type="Pfam" id="PF03876">
    <property type="entry name" value="SHS2_Rpb7-N"/>
    <property type="match status" value="1"/>
</dbReference>
<dbReference type="InterPro" id="IPR036898">
    <property type="entry name" value="RNA_pol_Rpb7-like_N_sf"/>
</dbReference>
<evidence type="ECO:0000256" key="3">
    <source>
        <dbReference type="ARBA" id="ARBA00022478"/>
    </source>
</evidence>
<keyword evidence="5 7" id="KW-0804">Transcription</keyword>
<dbReference type="EMBL" id="KV454411">
    <property type="protein sequence ID" value="ODQ64569.1"/>
    <property type="molecule type" value="Genomic_DNA"/>
</dbReference>
<evidence type="ECO:0000256" key="4">
    <source>
        <dbReference type="ARBA" id="ARBA00022553"/>
    </source>
</evidence>
<dbReference type="InterPro" id="IPR041901">
    <property type="entry name" value="RNAP_I_Rpa43_N"/>
</dbReference>
<dbReference type="AlphaFoldDB" id="A0A1E3PGM9"/>
<evidence type="ECO:0000256" key="5">
    <source>
        <dbReference type="ARBA" id="ARBA00023163"/>
    </source>
</evidence>
<comment type="function">
    <text evidence="7">DNA-dependent RNA polymerase which catalyzes the transcription of DNA into RNA using the four ribonucleoside triphosphates as substrates.</text>
</comment>
<name>A0A1E3PGM9_9ASCO</name>
<dbReference type="InterPro" id="IPR005576">
    <property type="entry name" value="Rpb7-like_N"/>
</dbReference>
<evidence type="ECO:0000256" key="6">
    <source>
        <dbReference type="ARBA" id="ARBA00023242"/>
    </source>
</evidence>
<comment type="similarity">
    <text evidence="2">Belongs to the eukaryotic RPA43 RNA polymerase subunit family.</text>
</comment>
<proteinExistence type="inferred from homology"/>
<dbReference type="GO" id="GO:0005736">
    <property type="term" value="C:RNA polymerase I complex"/>
    <property type="evidence" value="ECO:0007669"/>
    <property type="project" value="UniProtKB-ARBA"/>
</dbReference>
<dbReference type="FunFam" id="3.30.1490.120:FF:000004">
    <property type="entry name" value="RNA polymerase I subunit Rpa43"/>
    <property type="match status" value="1"/>
</dbReference>
<dbReference type="GO" id="GO:0006361">
    <property type="term" value="P:transcription initiation at RNA polymerase I promoter"/>
    <property type="evidence" value="ECO:0007669"/>
    <property type="project" value="UniProtKB-ARBA"/>
</dbReference>
<organism evidence="11 12">
    <name type="scientific">Nadsonia fulvescens var. elongata DSM 6958</name>
    <dbReference type="NCBI Taxonomy" id="857566"/>
    <lineage>
        <taxon>Eukaryota</taxon>
        <taxon>Fungi</taxon>
        <taxon>Dikarya</taxon>
        <taxon>Ascomycota</taxon>
        <taxon>Saccharomycotina</taxon>
        <taxon>Dipodascomycetes</taxon>
        <taxon>Dipodascales</taxon>
        <taxon>Dipodascales incertae sedis</taxon>
        <taxon>Nadsonia</taxon>
    </lineage>
</organism>
<feature type="compositionally biased region" description="Acidic residues" evidence="8">
    <location>
        <begin position="293"/>
        <end position="312"/>
    </location>
</feature>
<evidence type="ECO:0000256" key="7">
    <source>
        <dbReference type="RuleBase" id="RU369086"/>
    </source>
</evidence>
<feature type="compositionally biased region" description="Acidic residues" evidence="8">
    <location>
        <begin position="181"/>
        <end position="191"/>
    </location>
</feature>
<dbReference type="Gene3D" id="3.30.1490.120">
    <property type="entry name" value="RNA polymerase Rpb7-like, N-terminal domain"/>
    <property type="match status" value="1"/>
</dbReference>
<dbReference type="PANTHER" id="PTHR12709:SF5">
    <property type="entry name" value="DNA-DIRECTED RNA POLYMERASE I SUBUNIT RPA43"/>
    <property type="match status" value="1"/>
</dbReference>
<dbReference type="GO" id="GO:0006362">
    <property type="term" value="P:transcription elongation by RNA polymerase I"/>
    <property type="evidence" value="ECO:0007669"/>
    <property type="project" value="UniProtKB-ARBA"/>
</dbReference>
<protein>
    <recommendedName>
        <fullName evidence="7">DNA-directed RNA polymerase subunit</fullName>
    </recommendedName>
</protein>
<keyword evidence="4" id="KW-0597">Phosphoprotein</keyword>
<evidence type="ECO:0000313" key="12">
    <source>
        <dbReference type="Proteomes" id="UP000095009"/>
    </source>
</evidence>
<evidence type="ECO:0000256" key="1">
    <source>
        <dbReference type="ARBA" id="ARBA00004604"/>
    </source>
</evidence>
<keyword evidence="3 7" id="KW-0240">DNA-directed RNA polymerase</keyword>
<dbReference type="Pfam" id="PF17875">
    <property type="entry name" value="RPA43_OB"/>
    <property type="match status" value="1"/>
</dbReference>
<evidence type="ECO:0000259" key="10">
    <source>
        <dbReference type="Pfam" id="PF17875"/>
    </source>
</evidence>
<dbReference type="OrthoDB" id="10250504at2759"/>
<evidence type="ECO:0000256" key="8">
    <source>
        <dbReference type="SAM" id="MobiDB-lite"/>
    </source>
</evidence>
<accession>A0A1E3PGM9</accession>
<keyword evidence="6 7" id="KW-0539">Nucleus</keyword>
<dbReference type="STRING" id="857566.A0A1E3PGM9"/>
<evidence type="ECO:0000256" key="2">
    <source>
        <dbReference type="ARBA" id="ARBA00005930"/>
    </source>
</evidence>
<comment type="subcellular location">
    <subcellularLocation>
        <location evidence="1">Nucleus</location>
        <location evidence="1">Nucleolus</location>
    </subcellularLocation>
</comment>
<dbReference type="InterPro" id="IPR045113">
    <property type="entry name" value="Rpb7-like"/>
</dbReference>
<dbReference type="PANTHER" id="PTHR12709">
    <property type="entry name" value="DNA-DIRECTED RNA POLYMERASE II, III"/>
    <property type="match status" value="1"/>
</dbReference>
<feature type="region of interest" description="Disordered" evidence="8">
    <location>
        <begin position="1"/>
        <end position="26"/>
    </location>
</feature>
<evidence type="ECO:0000313" key="11">
    <source>
        <dbReference type="EMBL" id="ODQ64569.1"/>
    </source>
</evidence>
<feature type="region of interest" description="Disordered" evidence="8">
    <location>
        <begin position="260"/>
        <end position="312"/>
    </location>
</feature>
<dbReference type="CDD" id="cd04328">
    <property type="entry name" value="RNAP_I_Rpa43_N"/>
    <property type="match status" value="1"/>
</dbReference>
<evidence type="ECO:0000259" key="9">
    <source>
        <dbReference type="Pfam" id="PF03876"/>
    </source>
</evidence>
<sequence>MSALEEVTPNTQAVAQPGASAPLKRRRQDINKNPVNENGISQCFHKVSTSLYVSLAPVYSQSPLIGIQTMHLDPLIMTYYAPVDGVVLAHSNTKLFPYGGVDSEGVEMPEAKFKNDSPFTYMWISTEFLVWKPQVNDFIEGHINMSSPSHIGLLVHDTFNASIKHWGIPKDWQFIASQADEATEEADEEQETSAASDTNSLGHWVDAEGKRVEGLLQFTVKTVHNSGKVISLDGSLIAPGVLREDLTTPSKDISVPKIHKKFGDDEEEAEIEEQNKIDEVEVQTAPEYVQDSDSGENEESVGEESSVEEESD</sequence>
<feature type="region of interest" description="Disordered" evidence="8">
    <location>
        <begin position="179"/>
        <end position="202"/>
    </location>
</feature>
<dbReference type="InterPro" id="IPR041178">
    <property type="entry name" value="RPA43_OB"/>
</dbReference>
<dbReference type="Proteomes" id="UP000095009">
    <property type="component" value="Unassembled WGS sequence"/>
</dbReference>